<feature type="transmembrane region" description="Helical" evidence="13">
    <location>
        <begin position="233"/>
        <end position="257"/>
    </location>
</feature>
<evidence type="ECO:0000256" key="2">
    <source>
        <dbReference type="ARBA" id="ARBA00008159"/>
    </source>
</evidence>
<dbReference type="InterPro" id="IPR036116">
    <property type="entry name" value="FN3_sf"/>
</dbReference>
<comment type="subcellular location">
    <subcellularLocation>
        <location evidence="1">Membrane</location>
        <topology evidence="1">Single-pass type I membrane protein</topology>
    </subcellularLocation>
</comment>
<evidence type="ECO:0000259" key="15">
    <source>
        <dbReference type="Pfam" id="PF21605"/>
    </source>
</evidence>
<dbReference type="SUPFAM" id="SSF49265">
    <property type="entry name" value="Fibronectin type III"/>
    <property type="match status" value="2"/>
</dbReference>
<keyword evidence="5 13" id="KW-1133">Transmembrane helix</keyword>
<evidence type="ECO:0000256" key="7">
    <source>
        <dbReference type="ARBA" id="ARBA00023157"/>
    </source>
</evidence>
<dbReference type="Proteomes" id="UP000007646">
    <property type="component" value="Unassembled WGS sequence"/>
</dbReference>
<dbReference type="eggNOG" id="ENOG502RYG2">
    <property type="taxonomic scope" value="Eukaryota"/>
</dbReference>
<name>G3U3N4_LOXAF</name>
<evidence type="ECO:0000256" key="4">
    <source>
        <dbReference type="ARBA" id="ARBA00022729"/>
    </source>
</evidence>
<evidence type="ECO:0000256" key="6">
    <source>
        <dbReference type="ARBA" id="ARBA00023136"/>
    </source>
</evidence>
<dbReference type="InterPro" id="IPR013783">
    <property type="entry name" value="Ig-like_fold"/>
</dbReference>
<evidence type="ECO:0000313" key="17">
    <source>
        <dbReference type="Proteomes" id="UP000007646"/>
    </source>
</evidence>
<dbReference type="Pfam" id="PF21604">
    <property type="entry name" value="CRLF2_D1"/>
    <property type="match status" value="1"/>
</dbReference>
<evidence type="ECO:0000256" key="13">
    <source>
        <dbReference type="SAM" id="Phobius"/>
    </source>
</evidence>
<dbReference type="PANTHER" id="PTHR23037">
    <property type="entry name" value="CYTOKINE RECEPTOR"/>
    <property type="match status" value="1"/>
</dbReference>
<dbReference type="GO" id="GO:0009897">
    <property type="term" value="C:external side of plasma membrane"/>
    <property type="evidence" value="ECO:0007669"/>
    <property type="project" value="TreeGrafter"/>
</dbReference>
<dbReference type="CDD" id="cd00063">
    <property type="entry name" value="FN3"/>
    <property type="match status" value="1"/>
</dbReference>
<protein>
    <recommendedName>
        <fullName evidence="11">Cytokine receptor-like factor 2</fullName>
    </recommendedName>
    <alternativeName>
        <fullName evidence="12">Thymic stromal lymphopoietin protein receptor</fullName>
    </alternativeName>
</protein>
<sequence>SLILFYGSFPSLAEGFSSLCQANPEEAVQLQIINFNFETVWVTWNASEYPGTNLTFSYKHRFRGATMSQCHNYTLDQGYTSGCVLEVEPDEDGTRDVILELSLCNKTRVLLNYSVWISEYLKPSSPKDLTFLWRQETVTVRCSNLSYNGLLYQIQYKSNFDSEWESTERRTCSIAIENLDTDKCYYFRARVKTMESRYGPETYPSDWSEVTQWQGGEQKGSCGRSKTTPARGFLSFFFFFYLPYDILIIMISITLHAHFRVKNLLMPSVPDPKFTFSRAFLRTTEGTFQEWIKFTENVAPVNKVENEEEDCALEEVPVVQLVKAKVEAPMTGPLCPQMQMGEALGPGLHPLQPPQHSDVVTLGGFSFVVDDDAYLML</sequence>
<organism evidence="16 17">
    <name type="scientific">Loxodonta africana</name>
    <name type="common">African elephant</name>
    <dbReference type="NCBI Taxonomy" id="9785"/>
    <lineage>
        <taxon>Eukaryota</taxon>
        <taxon>Metazoa</taxon>
        <taxon>Chordata</taxon>
        <taxon>Craniata</taxon>
        <taxon>Vertebrata</taxon>
        <taxon>Euteleostomi</taxon>
        <taxon>Mammalia</taxon>
        <taxon>Eutheria</taxon>
        <taxon>Afrotheria</taxon>
        <taxon>Proboscidea</taxon>
        <taxon>Elephantidae</taxon>
        <taxon>Loxodonta</taxon>
    </lineage>
</organism>
<dbReference type="GeneTree" id="ENSGT00510000049974"/>
<evidence type="ECO:0000313" key="16">
    <source>
        <dbReference type="Ensembl" id="ENSLAFP00000022442.1"/>
    </source>
</evidence>
<dbReference type="STRING" id="9785.ENSLAFP00000022442"/>
<evidence type="ECO:0000256" key="11">
    <source>
        <dbReference type="ARBA" id="ARBA00068087"/>
    </source>
</evidence>
<evidence type="ECO:0000256" key="12">
    <source>
        <dbReference type="ARBA" id="ARBA00077227"/>
    </source>
</evidence>
<keyword evidence="17" id="KW-1185">Reference proteome</keyword>
<evidence type="ECO:0000256" key="5">
    <source>
        <dbReference type="ARBA" id="ARBA00022989"/>
    </source>
</evidence>
<evidence type="ECO:0000256" key="9">
    <source>
        <dbReference type="ARBA" id="ARBA00023180"/>
    </source>
</evidence>
<proteinExistence type="inferred from homology"/>
<keyword evidence="7" id="KW-1015">Disulfide bond</keyword>
<reference evidence="16" key="3">
    <citation type="submission" date="2025-09" db="UniProtKB">
        <authorList>
            <consortium name="Ensembl"/>
        </authorList>
    </citation>
    <scope>IDENTIFICATION</scope>
    <source>
        <strain evidence="16">Isolate ISIS603380</strain>
    </source>
</reference>
<dbReference type="GO" id="GO:0004896">
    <property type="term" value="F:cytokine receptor activity"/>
    <property type="evidence" value="ECO:0007669"/>
    <property type="project" value="TreeGrafter"/>
</dbReference>
<dbReference type="Ensembl" id="ENSLAFT00000033823.1">
    <property type="protein sequence ID" value="ENSLAFP00000022442.1"/>
    <property type="gene ID" value="ENSLAFG00000032123.1"/>
</dbReference>
<evidence type="ECO:0000256" key="3">
    <source>
        <dbReference type="ARBA" id="ARBA00022692"/>
    </source>
</evidence>
<keyword evidence="3 13" id="KW-0812">Transmembrane</keyword>
<reference evidence="16" key="2">
    <citation type="submission" date="2025-08" db="UniProtKB">
        <authorList>
            <consortium name="Ensembl"/>
        </authorList>
    </citation>
    <scope>IDENTIFICATION</scope>
    <source>
        <strain evidence="16">Isolate ISIS603380</strain>
    </source>
</reference>
<reference evidence="16 17" key="1">
    <citation type="submission" date="2009-06" db="EMBL/GenBank/DDBJ databases">
        <title>The Genome Sequence of Loxodonta africana (African elephant).</title>
        <authorList>
            <person name="Di Palma F."/>
            <person name="Heiman D."/>
            <person name="Young S."/>
            <person name="Johnson J."/>
            <person name="Lander E.S."/>
            <person name="Lindblad-Toh K."/>
        </authorList>
    </citation>
    <scope>NUCLEOTIDE SEQUENCE [LARGE SCALE GENOMIC DNA]</scope>
    <source>
        <strain evidence="16 17">Isolate ISIS603380</strain>
    </source>
</reference>
<dbReference type="HOGENOM" id="CLU_060544_0_0_1"/>
<keyword evidence="4" id="KW-0732">Signal</keyword>
<evidence type="ECO:0000256" key="10">
    <source>
        <dbReference type="ARBA" id="ARBA00058201"/>
    </source>
</evidence>
<dbReference type="InterPro" id="IPR048648">
    <property type="entry name" value="CRLF2-like_D2"/>
</dbReference>
<comment type="function">
    <text evidence="10">Receptor for thymic stromal lymphopoietin (TSLP). Forms a functional complex with TSLP and IL7R which is capable of stimulating cell proliferation through activation of STAT3 and STAT5. Also activates JAK2. Implicated in the development of the hematopoietic system.</text>
</comment>
<dbReference type="PANTHER" id="PTHR23037:SF35">
    <property type="entry name" value="FIBRONECTIN TYPE-III DOMAIN-CONTAINING PROTEIN"/>
    <property type="match status" value="1"/>
</dbReference>
<feature type="domain" description="Cytokine receptor-like factor 2-like D2" evidence="15">
    <location>
        <begin position="123"/>
        <end position="216"/>
    </location>
</feature>
<accession>G3U3N4</accession>
<dbReference type="FunFam" id="2.60.40.10:FF:001547">
    <property type="entry name" value="Cytokine receptor-like factor 2"/>
    <property type="match status" value="1"/>
</dbReference>
<dbReference type="InParanoid" id="G3U3N4"/>
<evidence type="ECO:0000259" key="14">
    <source>
        <dbReference type="Pfam" id="PF21604"/>
    </source>
</evidence>
<dbReference type="AlphaFoldDB" id="G3U3N4"/>
<keyword evidence="8" id="KW-0675">Receptor</keyword>
<dbReference type="OMA" id="DLNFQWH"/>
<dbReference type="InterPro" id="IPR048651">
    <property type="entry name" value="CRLF2-like_D1"/>
</dbReference>
<dbReference type="FunCoup" id="G3U3N4">
    <property type="interactions" value="14"/>
</dbReference>
<evidence type="ECO:0000256" key="1">
    <source>
        <dbReference type="ARBA" id="ARBA00004479"/>
    </source>
</evidence>
<dbReference type="InterPro" id="IPR003961">
    <property type="entry name" value="FN3_dom"/>
</dbReference>
<evidence type="ECO:0000256" key="8">
    <source>
        <dbReference type="ARBA" id="ARBA00023170"/>
    </source>
</evidence>
<comment type="similarity">
    <text evidence="2">Belongs to the type I cytokine receptor family. Type 5 subfamily.</text>
</comment>
<keyword evidence="9" id="KW-0325">Glycoprotein</keyword>
<dbReference type="Pfam" id="PF21605">
    <property type="entry name" value="CRLF2-like_D2"/>
    <property type="match status" value="1"/>
</dbReference>
<feature type="domain" description="Cytokine receptor-like factor 2-like D1" evidence="14">
    <location>
        <begin position="34"/>
        <end position="85"/>
    </location>
</feature>
<dbReference type="Gene3D" id="2.60.40.10">
    <property type="entry name" value="Immunoglobulins"/>
    <property type="match status" value="2"/>
</dbReference>
<keyword evidence="6 13" id="KW-0472">Membrane</keyword>